<dbReference type="AlphaFoldDB" id="A0AAD7K7E0"/>
<dbReference type="Proteomes" id="UP001215598">
    <property type="component" value="Unassembled WGS sequence"/>
</dbReference>
<keyword evidence="2" id="KW-0812">Transmembrane</keyword>
<feature type="compositionally biased region" description="Basic residues" evidence="1">
    <location>
        <begin position="762"/>
        <end position="775"/>
    </location>
</feature>
<feature type="region of interest" description="Disordered" evidence="1">
    <location>
        <begin position="674"/>
        <end position="813"/>
    </location>
</feature>
<dbReference type="EMBL" id="JARKIB010000005">
    <property type="protein sequence ID" value="KAJ7779902.1"/>
    <property type="molecule type" value="Genomic_DNA"/>
</dbReference>
<evidence type="ECO:0000256" key="1">
    <source>
        <dbReference type="SAM" id="MobiDB-lite"/>
    </source>
</evidence>
<name>A0AAD7K7E0_9AGAR</name>
<organism evidence="3 4">
    <name type="scientific">Mycena metata</name>
    <dbReference type="NCBI Taxonomy" id="1033252"/>
    <lineage>
        <taxon>Eukaryota</taxon>
        <taxon>Fungi</taxon>
        <taxon>Dikarya</taxon>
        <taxon>Basidiomycota</taxon>
        <taxon>Agaricomycotina</taxon>
        <taxon>Agaricomycetes</taxon>
        <taxon>Agaricomycetidae</taxon>
        <taxon>Agaricales</taxon>
        <taxon>Marasmiineae</taxon>
        <taxon>Mycenaceae</taxon>
        <taxon>Mycena</taxon>
    </lineage>
</organism>
<keyword evidence="2" id="KW-0472">Membrane</keyword>
<comment type="caution">
    <text evidence="3">The sequence shown here is derived from an EMBL/GenBank/DDBJ whole genome shotgun (WGS) entry which is preliminary data.</text>
</comment>
<keyword evidence="4" id="KW-1185">Reference proteome</keyword>
<protein>
    <submittedName>
        <fullName evidence="3">Uncharacterized protein</fullName>
    </submittedName>
</protein>
<feature type="transmembrane region" description="Helical" evidence="2">
    <location>
        <begin position="115"/>
        <end position="137"/>
    </location>
</feature>
<evidence type="ECO:0000313" key="4">
    <source>
        <dbReference type="Proteomes" id="UP001215598"/>
    </source>
</evidence>
<accession>A0AAD7K7E0</accession>
<feature type="transmembrane region" description="Helical" evidence="2">
    <location>
        <begin position="176"/>
        <end position="197"/>
    </location>
</feature>
<feature type="transmembrane region" description="Helical" evidence="2">
    <location>
        <begin position="48"/>
        <end position="71"/>
    </location>
</feature>
<gene>
    <name evidence="3" type="ORF">B0H16DRAFT_1878518</name>
</gene>
<proteinExistence type="predicted"/>
<reference evidence="3" key="1">
    <citation type="submission" date="2023-03" db="EMBL/GenBank/DDBJ databases">
        <title>Massive genome expansion in bonnet fungi (Mycena s.s.) driven by repeated elements and novel gene families across ecological guilds.</title>
        <authorList>
            <consortium name="Lawrence Berkeley National Laboratory"/>
            <person name="Harder C.B."/>
            <person name="Miyauchi S."/>
            <person name="Viragh M."/>
            <person name="Kuo A."/>
            <person name="Thoen E."/>
            <person name="Andreopoulos B."/>
            <person name="Lu D."/>
            <person name="Skrede I."/>
            <person name="Drula E."/>
            <person name="Henrissat B."/>
            <person name="Morin E."/>
            <person name="Kohler A."/>
            <person name="Barry K."/>
            <person name="LaButti K."/>
            <person name="Morin E."/>
            <person name="Salamov A."/>
            <person name="Lipzen A."/>
            <person name="Mereny Z."/>
            <person name="Hegedus B."/>
            <person name="Baldrian P."/>
            <person name="Stursova M."/>
            <person name="Weitz H."/>
            <person name="Taylor A."/>
            <person name="Grigoriev I.V."/>
            <person name="Nagy L.G."/>
            <person name="Martin F."/>
            <person name="Kauserud H."/>
        </authorList>
    </citation>
    <scope>NUCLEOTIDE SEQUENCE</scope>
    <source>
        <strain evidence="3">CBHHK182m</strain>
    </source>
</reference>
<evidence type="ECO:0000256" key="2">
    <source>
        <dbReference type="SAM" id="Phobius"/>
    </source>
</evidence>
<evidence type="ECO:0000313" key="3">
    <source>
        <dbReference type="EMBL" id="KAJ7779902.1"/>
    </source>
</evidence>
<feature type="transmembrane region" description="Helical" evidence="2">
    <location>
        <begin position="616"/>
        <end position="638"/>
    </location>
</feature>
<keyword evidence="2" id="KW-1133">Transmembrane helix</keyword>
<sequence>MHARDTTAETLLMRDLESNRSLTPPLTPEGKGPATSSQWVPLQSSASIVFFVLCYAAMAVIAWTATCYLSFKPIGAKHYGVVVSNTENNGYGDFGPQGYHQLYVQSEKWFRAARVLASIVATLTIPVATAVCTRAAVAFHQRKRLTLRQTIMLADKAWIEPVTWLRLLIVDGRRSIASSFLIAAIFLNLLGAIIAPLQQLYLSTATIKTPIWPITMFQIDMMDHFNNQEPSFDYGETTALLRDRLGSTETTTPQAQLWSRNTTCDILLPITSTENTCIVPGEQYTFGNMSQLEDPFLTQLPSGFSTGLIRQFAPRINSTASRENITQEEFPQGCDTLPGAFYVKYENVSALNTFPGFTFEACMPANVSASPWRATRDRQDFSEVLYLAVNLTTADGWDVQMPLGMYFTRITVNTSAGFFELPNYTNGGVAGPLLAEDPTVRAPGKCDSASVFNETYNLRANANKGPLLQNALALFSFGSFIDVRTREMQSNSFGIDNTTALQAYRSYQCTGGMVPFLPLLRDELGEQQSDNPVDGCSRLLTSNPADSAQLEIMYYLSSFVSNTYDTSSGDRIANAFSAAAFLANQAWMLSVTYGQLVVNYDLGADMQVPVLSLRGIIVVSVVLALFLAVLLGVALYAWRTPTWTTTLDAFAMLRIGAVVGQRWGPVFGNPICNPDKSDERTLSVPDNGDVRKGSSVDKGDALMGSTVDKGAKTGSRPCAVELRTSQPDKGDVRIGSGVDKGDTLMGSTVDKGAARVGSAYRQRQRQHGMIRRQRQRASGAKTGSRPCAVRPKATHGRGGSPAKATCGWSPVPTKATCRWAPASTKAA</sequence>
<feature type="compositionally biased region" description="Basic and acidic residues" evidence="1">
    <location>
        <begin position="688"/>
        <end position="700"/>
    </location>
</feature>